<gene>
    <name evidence="1" type="ORF">N0F65_006508</name>
</gene>
<evidence type="ECO:0000313" key="1">
    <source>
        <dbReference type="EMBL" id="DAZ96462.1"/>
    </source>
</evidence>
<accession>A0AAV2YTA7</accession>
<dbReference type="Proteomes" id="UP001146120">
    <property type="component" value="Unassembled WGS sequence"/>
</dbReference>
<reference evidence="1" key="2">
    <citation type="journal article" date="2023" name="Microbiol Resour">
        <title>Decontamination and Annotation of the Draft Genome Sequence of the Oomycete Lagenidium giganteum ARSEF 373.</title>
        <authorList>
            <person name="Morgan W.R."/>
            <person name="Tartar A."/>
        </authorList>
    </citation>
    <scope>NUCLEOTIDE SEQUENCE</scope>
    <source>
        <strain evidence="1">ARSEF 373</strain>
    </source>
</reference>
<protein>
    <submittedName>
        <fullName evidence="1">Uncharacterized protein</fullName>
    </submittedName>
</protein>
<name>A0AAV2YTA7_9STRA</name>
<dbReference type="EMBL" id="DAKRPA010000167">
    <property type="protein sequence ID" value="DAZ96462.1"/>
    <property type="molecule type" value="Genomic_DNA"/>
</dbReference>
<reference evidence="1" key="1">
    <citation type="submission" date="2022-11" db="EMBL/GenBank/DDBJ databases">
        <authorList>
            <person name="Morgan W.R."/>
            <person name="Tartar A."/>
        </authorList>
    </citation>
    <scope>NUCLEOTIDE SEQUENCE</scope>
    <source>
        <strain evidence="1">ARSEF 373</strain>
    </source>
</reference>
<organism evidence="1 2">
    <name type="scientific">Lagenidium giganteum</name>
    <dbReference type="NCBI Taxonomy" id="4803"/>
    <lineage>
        <taxon>Eukaryota</taxon>
        <taxon>Sar</taxon>
        <taxon>Stramenopiles</taxon>
        <taxon>Oomycota</taxon>
        <taxon>Peronosporomycetes</taxon>
        <taxon>Pythiales</taxon>
        <taxon>Pythiaceae</taxon>
    </lineage>
</organism>
<sequence>MDAGQADLPHACCALLTIRVGEALGRSRCEWKEELEFSLDEGYAVLREKCHVRFERLRNEFSKSKKYNLSLRDDSDVYLKKARNDLQDRYVQLNADDFKLSLQHRWRLLTAAGRATVGTFALICFYMSRTK</sequence>
<proteinExistence type="predicted"/>
<evidence type="ECO:0000313" key="2">
    <source>
        <dbReference type="Proteomes" id="UP001146120"/>
    </source>
</evidence>
<comment type="caution">
    <text evidence="1">The sequence shown here is derived from an EMBL/GenBank/DDBJ whole genome shotgun (WGS) entry which is preliminary data.</text>
</comment>
<dbReference type="AlphaFoldDB" id="A0AAV2YTA7"/>
<keyword evidence="2" id="KW-1185">Reference proteome</keyword>